<evidence type="ECO:0000259" key="1">
    <source>
        <dbReference type="Pfam" id="PF00296"/>
    </source>
</evidence>
<gene>
    <name evidence="2" type="ORF">METZ01_LOCUS244202</name>
</gene>
<dbReference type="InterPro" id="IPR036661">
    <property type="entry name" value="Luciferase-like_sf"/>
</dbReference>
<proteinExistence type="predicted"/>
<accession>A0A382HVP7</accession>
<dbReference type="PANTHER" id="PTHR30011:SF32">
    <property type="entry name" value="CONSERVED PROTEIN"/>
    <property type="match status" value="1"/>
</dbReference>
<dbReference type="Pfam" id="PF00296">
    <property type="entry name" value="Bac_luciferase"/>
    <property type="match status" value="1"/>
</dbReference>
<dbReference type="InterPro" id="IPR019921">
    <property type="entry name" value="Lucif-like_OxRdtase_Rv2161c"/>
</dbReference>
<dbReference type="InterPro" id="IPR011251">
    <property type="entry name" value="Luciferase-like_dom"/>
</dbReference>
<evidence type="ECO:0000313" key="2">
    <source>
        <dbReference type="EMBL" id="SVB91348.1"/>
    </source>
</evidence>
<dbReference type="GO" id="GO:0016705">
    <property type="term" value="F:oxidoreductase activity, acting on paired donors, with incorporation or reduction of molecular oxygen"/>
    <property type="evidence" value="ECO:0007669"/>
    <property type="project" value="InterPro"/>
</dbReference>
<reference evidence="2" key="1">
    <citation type="submission" date="2018-05" db="EMBL/GenBank/DDBJ databases">
        <authorList>
            <person name="Lanie J.A."/>
            <person name="Ng W.-L."/>
            <person name="Kazmierczak K.M."/>
            <person name="Andrzejewski T.M."/>
            <person name="Davidsen T.M."/>
            <person name="Wayne K.J."/>
            <person name="Tettelin H."/>
            <person name="Glass J.I."/>
            <person name="Rusch D."/>
            <person name="Podicherti R."/>
            <person name="Tsui H.-C.T."/>
            <person name="Winkler M.E."/>
        </authorList>
    </citation>
    <scope>NUCLEOTIDE SEQUENCE</scope>
</reference>
<organism evidence="2">
    <name type="scientific">marine metagenome</name>
    <dbReference type="NCBI Taxonomy" id="408172"/>
    <lineage>
        <taxon>unclassified sequences</taxon>
        <taxon>metagenomes</taxon>
        <taxon>ecological metagenomes</taxon>
    </lineage>
</organism>
<dbReference type="InterPro" id="IPR051260">
    <property type="entry name" value="Diverse_substr_monoxygenases"/>
</dbReference>
<dbReference type="PANTHER" id="PTHR30011">
    <property type="entry name" value="ALKANESULFONATE MONOOXYGENASE-RELATED"/>
    <property type="match status" value="1"/>
</dbReference>
<dbReference type="AlphaFoldDB" id="A0A382HVP7"/>
<sequence>MKKIKIGAYMPSSGNFPAEHGVREMATRLERAGFSSLWVSDHVVMPSQIQAAYPFAKDKKATWRTDTPWYDAMMILAMVATVTKQVELGTAVLVLPLRHPIIFAKQAATIDALSGGRLTLGVGAGWLSDEFEALQVPFRTRGKRLDEWIALARNCWTGTPEKFKGTHYNLPPNFLSYPKPSHAIPFLIGGHSQTALKRAGVLGNGWLPQQSAHAIDPTALEGPISMMRNAAIAIGNNPDKLRVVLRINQSADQTDVVAENLNALTAVGVNDIVVDVDWSVADGPERAASLLIG</sequence>
<dbReference type="SUPFAM" id="SSF51679">
    <property type="entry name" value="Bacterial luciferase-like"/>
    <property type="match status" value="1"/>
</dbReference>
<feature type="domain" description="Luciferase-like" evidence="1">
    <location>
        <begin position="20"/>
        <end position="259"/>
    </location>
</feature>
<dbReference type="NCBIfam" id="TIGR03619">
    <property type="entry name" value="F420_Rv2161c"/>
    <property type="match status" value="1"/>
</dbReference>
<dbReference type="Gene3D" id="3.20.20.30">
    <property type="entry name" value="Luciferase-like domain"/>
    <property type="match status" value="1"/>
</dbReference>
<protein>
    <recommendedName>
        <fullName evidence="1">Luciferase-like domain-containing protein</fullName>
    </recommendedName>
</protein>
<dbReference type="EMBL" id="UINC01063578">
    <property type="protein sequence ID" value="SVB91348.1"/>
    <property type="molecule type" value="Genomic_DNA"/>
</dbReference>
<name>A0A382HVP7_9ZZZZ</name>